<dbReference type="AlphaFoldDB" id="A0A6J6S983"/>
<dbReference type="SMART" id="SM00260">
    <property type="entry name" value="CheW"/>
    <property type="match status" value="1"/>
</dbReference>
<dbReference type="InterPro" id="IPR002545">
    <property type="entry name" value="CheW-lke_dom"/>
</dbReference>
<sequence>MTVAATATPIAGAPTSAMTGQMCTFWVDGLYFGLQVEHVQEVLRYQQLTVVPCAPDAVHGLINLRGQIVTALDLRCRLGLPPRPEGELPMNVIVRSRGEVVSLLVDDIGDVIDTTDVPLQPTPANLPTTVQDVVGGVLPLPGSILLVVDAERAVDVSSPDTTGGTP</sequence>
<dbReference type="Pfam" id="PF01584">
    <property type="entry name" value="CheW"/>
    <property type="match status" value="1"/>
</dbReference>
<dbReference type="Gene3D" id="2.30.30.40">
    <property type="entry name" value="SH3 Domains"/>
    <property type="match status" value="1"/>
</dbReference>
<dbReference type="EMBL" id="CAEZYQ010000003">
    <property type="protein sequence ID" value="CAB4731262.1"/>
    <property type="molecule type" value="Genomic_DNA"/>
</dbReference>
<dbReference type="PANTHER" id="PTHR22617">
    <property type="entry name" value="CHEMOTAXIS SENSOR HISTIDINE KINASE-RELATED"/>
    <property type="match status" value="1"/>
</dbReference>
<protein>
    <submittedName>
        <fullName evidence="2">Unannotated protein</fullName>
    </submittedName>
</protein>
<dbReference type="PROSITE" id="PS50851">
    <property type="entry name" value="CHEW"/>
    <property type="match status" value="1"/>
</dbReference>
<dbReference type="InterPro" id="IPR039315">
    <property type="entry name" value="CheW"/>
</dbReference>
<reference evidence="2" key="1">
    <citation type="submission" date="2020-05" db="EMBL/GenBank/DDBJ databases">
        <authorList>
            <person name="Chiriac C."/>
            <person name="Salcher M."/>
            <person name="Ghai R."/>
            <person name="Kavagutti S V."/>
        </authorList>
    </citation>
    <scope>NUCLEOTIDE SEQUENCE</scope>
</reference>
<dbReference type="Gene3D" id="2.40.50.180">
    <property type="entry name" value="CheA-289, Domain 4"/>
    <property type="match status" value="1"/>
</dbReference>
<dbReference type="GO" id="GO:0007165">
    <property type="term" value="P:signal transduction"/>
    <property type="evidence" value="ECO:0007669"/>
    <property type="project" value="InterPro"/>
</dbReference>
<dbReference type="InterPro" id="IPR036061">
    <property type="entry name" value="CheW-like_dom_sf"/>
</dbReference>
<name>A0A6J6S983_9ZZZZ</name>
<gene>
    <name evidence="2" type="ORF">UFOPK2761_00521</name>
</gene>
<dbReference type="GO" id="GO:0005829">
    <property type="term" value="C:cytosol"/>
    <property type="evidence" value="ECO:0007669"/>
    <property type="project" value="TreeGrafter"/>
</dbReference>
<dbReference type="SUPFAM" id="SSF50341">
    <property type="entry name" value="CheW-like"/>
    <property type="match status" value="1"/>
</dbReference>
<dbReference type="GO" id="GO:0006935">
    <property type="term" value="P:chemotaxis"/>
    <property type="evidence" value="ECO:0007669"/>
    <property type="project" value="InterPro"/>
</dbReference>
<evidence type="ECO:0000259" key="1">
    <source>
        <dbReference type="PROSITE" id="PS50851"/>
    </source>
</evidence>
<dbReference type="PANTHER" id="PTHR22617:SF23">
    <property type="entry name" value="CHEMOTAXIS PROTEIN CHEW"/>
    <property type="match status" value="1"/>
</dbReference>
<organism evidence="2">
    <name type="scientific">freshwater metagenome</name>
    <dbReference type="NCBI Taxonomy" id="449393"/>
    <lineage>
        <taxon>unclassified sequences</taxon>
        <taxon>metagenomes</taxon>
        <taxon>ecological metagenomes</taxon>
    </lineage>
</organism>
<evidence type="ECO:0000313" key="2">
    <source>
        <dbReference type="EMBL" id="CAB4731262.1"/>
    </source>
</evidence>
<proteinExistence type="predicted"/>
<accession>A0A6J6S983</accession>
<feature type="domain" description="CheW-like" evidence="1">
    <location>
        <begin position="19"/>
        <end position="159"/>
    </location>
</feature>